<reference evidence="2 3" key="1">
    <citation type="submission" date="2020-02" db="EMBL/GenBank/DDBJ databases">
        <authorList>
            <person name="Ma Q."/>
            <person name="Huang Y."/>
            <person name="Song X."/>
            <person name="Pei D."/>
        </authorList>
    </citation>
    <scope>NUCLEOTIDE SEQUENCE [LARGE SCALE GENOMIC DNA]</scope>
    <source>
        <strain evidence="2">Sxm20200214</strain>
        <tissue evidence="2">Leaf</tissue>
    </source>
</reference>
<proteinExistence type="predicted"/>
<feature type="region of interest" description="Disordered" evidence="1">
    <location>
        <begin position="1"/>
        <end position="21"/>
    </location>
</feature>
<organism evidence="2 3">
    <name type="scientific">Brassica carinata</name>
    <name type="common">Ethiopian mustard</name>
    <name type="synonym">Abyssinian cabbage</name>
    <dbReference type="NCBI Taxonomy" id="52824"/>
    <lineage>
        <taxon>Eukaryota</taxon>
        <taxon>Viridiplantae</taxon>
        <taxon>Streptophyta</taxon>
        <taxon>Embryophyta</taxon>
        <taxon>Tracheophyta</taxon>
        <taxon>Spermatophyta</taxon>
        <taxon>Magnoliopsida</taxon>
        <taxon>eudicotyledons</taxon>
        <taxon>Gunneridae</taxon>
        <taxon>Pentapetalae</taxon>
        <taxon>rosids</taxon>
        <taxon>malvids</taxon>
        <taxon>Brassicales</taxon>
        <taxon>Brassicaceae</taxon>
        <taxon>Brassiceae</taxon>
        <taxon>Brassica</taxon>
    </lineage>
</organism>
<accession>A0A8X7RPM1</accession>
<comment type="caution">
    <text evidence="2">The sequence shown here is derived from an EMBL/GenBank/DDBJ whole genome shotgun (WGS) entry which is preliminary data.</text>
</comment>
<dbReference type="AlphaFoldDB" id="A0A8X7RPM1"/>
<gene>
    <name evidence="2" type="ORF">Bca52824_039747</name>
</gene>
<name>A0A8X7RPM1_BRACI</name>
<sequence length="102" mass="11648">MSWKHYSDHGNEIDNFPEGSVNSWENDYYQPSFAVHTSTPSKKKMSAMEHDEYDEDNKEEASIEYRGLAMEEAGVLRRSHETGGGTSTDRDIRISIDTHHGI</sequence>
<keyword evidence="3" id="KW-1185">Reference proteome</keyword>
<feature type="compositionally biased region" description="Basic and acidic residues" evidence="1">
    <location>
        <begin position="88"/>
        <end position="102"/>
    </location>
</feature>
<feature type="compositionally biased region" description="Basic and acidic residues" evidence="1">
    <location>
        <begin position="1"/>
        <end position="12"/>
    </location>
</feature>
<evidence type="ECO:0000313" key="3">
    <source>
        <dbReference type="Proteomes" id="UP000886595"/>
    </source>
</evidence>
<evidence type="ECO:0000313" key="2">
    <source>
        <dbReference type="EMBL" id="KAG2293078.1"/>
    </source>
</evidence>
<protein>
    <submittedName>
        <fullName evidence="2">Uncharacterized protein</fullName>
    </submittedName>
</protein>
<dbReference type="Proteomes" id="UP000886595">
    <property type="component" value="Unassembled WGS sequence"/>
</dbReference>
<feature type="region of interest" description="Disordered" evidence="1">
    <location>
        <begin position="75"/>
        <end position="102"/>
    </location>
</feature>
<feature type="region of interest" description="Disordered" evidence="1">
    <location>
        <begin position="35"/>
        <end position="61"/>
    </location>
</feature>
<dbReference type="OrthoDB" id="10428131at2759"/>
<evidence type="ECO:0000256" key="1">
    <source>
        <dbReference type="SAM" id="MobiDB-lite"/>
    </source>
</evidence>
<dbReference type="EMBL" id="JAAMPC010000009">
    <property type="protein sequence ID" value="KAG2293078.1"/>
    <property type="molecule type" value="Genomic_DNA"/>
</dbReference>